<evidence type="ECO:0000313" key="1">
    <source>
        <dbReference type="EMBL" id="VFS52975.1"/>
    </source>
</evidence>
<dbReference type="RefSeq" id="WP_134531567.1">
    <property type="nucleotide sequence ID" value="NZ_CAADJA010000002.1"/>
</dbReference>
<dbReference type="EMBL" id="CAADJA010000002">
    <property type="protein sequence ID" value="VFS52975.1"/>
    <property type="molecule type" value="Genomic_DNA"/>
</dbReference>
<reference evidence="1 2" key="1">
    <citation type="submission" date="2019-03" db="EMBL/GenBank/DDBJ databases">
        <authorList>
            <consortium name="Pathogen Informatics"/>
        </authorList>
    </citation>
    <scope>NUCLEOTIDE SEQUENCE [LARGE SCALE GENOMIC DNA]</scope>
    <source>
        <strain evidence="1 2">NCTC12282</strain>
    </source>
</reference>
<dbReference type="AlphaFoldDB" id="A0A484ZX82"/>
<protein>
    <submittedName>
        <fullName evidence="1">Uncharacterized protein</fullName>
    </submittedName>
</protein>
<organism evidence="1 2">
    <name type="scientific">Budvicia aquatica</name>
    <dbReference type="NCBI Taxonomy" id="82979"/>
    <lineage>
        <taxon>Bacteria</taxon>
        <taxon>Pseudomonadati</taxon>
        <taxon>Pseudomonadota</taxon>
        <taxon>Gammaproteobacteria</taxon>
        <taxon>Enterobacterales</taxon>
        <taxon>Budviciaceae</taxon>
        <taxon>Budvicia</taxon>
    </lineage>
</organism>
<dbReference type="Proteomes" id="UP000373449">
    <property type="component" value="Unassembled WGS sequence"/>
</dbReference>
<accession>A0A484ZX82</accession>
<name>A0A484ZX82_9GAMM</name>
<proteinExistence type="predicted"/>
<gene>
    <name evidence="1" type="ORF">NCTC12282_06184</name>
</gene>
<evidence type="ECO:0000313" key="2">
    <source>
        <dbReference type="Proteomes" id="UP000373449"/>
    </source>
</evidence>
<sequence length="63" mass="6970">MIKKINAQPKFSAGEFIAYMPLLLSYETKGIVNNTLMIADSLAKRSPELADDIAVLLPNTFLE</sequence>